<dbReference type="EMBL" id="CP036526">
    <property type="protein sequence ID" value="QDT10273.1"/>
    <property type="molecule type" value="Genomic_DNA"/>
</dbReference>
<dbReference type="Proteomes" id="UP000319817">
    <property type="component" value="Chromosome"/>
</dbReference>
<organism evidence="1 2">
    <name type="scientific">Stieleria marina</name>
    <dbReference type="NCBI Taxonomy" id="1930275"/>
    <lineage>
        <taxon>Bacteria</taxon>
        <taxon>Pseudomonadati</taxon>
        <taxon>Planctomycetota</taxon>
        <taxon>Planctomycetia</taxon>
        <taxon>Pirellulales</taxon>
        <taxon>Pirellulaceae</taxon>
        <taxon>Stieleria</taxon>
    </lineage>
</organism>
<protein>
    <submittedName>
        <fullName evidence="1">Uncharacterized protein</fullName>
    </submittedName>
</protein>
<evidence type="ECO:0000313" key="1">
    <source>
        <dbReference type="EMBL" id="QDT10273.1"/>
    </source>
</evidence>
<sequence length="75" mass="8235">MLDGDRMAVQTVTVVVQVASTCCFRICDVACGDAAEHESRERQPIAGRAGRIVAPCYCCAVFIRIRNRVKSKFGK</sequence>
<gene>
    <name evidence="1" type="ORF">K239x_22290</name>
</gene>
<evidence type="ECO:0000313" key="2">
    <source>
        <dbReference type="Proteomes" id="UP000319817"/>
    </source>
</evidence>
<keyword evidence="2" id="KW-1185">Reference proteome</keyword>
<accession>A0A517NT30</accession>
<reference evidence="1 2" key="1">
    <citation type="submission" date="2019-02" db="EMBL/GenBank/DDBJ databases">
        <title>Deep-cultivation of Planctomycetes and their phenomic and genomic characterization uncovers novel biology.</title>
        <authorList>
            <person name="Wiegand S."/>
            <person name="Jogler M."/>
            <person name="Boedeker C."/>
            <person name="Pinto D."/>
            <person name="Vollmers J."/>
            <person name="Rivas-Marin E."/>
            <person name="Kohn T."/>
            <person name="Peeters S.H."/>
            <person name="Heuer A."/>
            <person name="Rast P."/>
            <person name="Oberbeckmann S."/>
            <person name="Bunk B."/>
            <person name="Jeske O."/>
            <person name="Meyerdierks A."/>
            <person name="Storesund J.E."/>
            <person name="Kallscheuer N."/>
            <person name="Luecker S."/>
            <person name="Lage O.M."/>
            <person name="Pohl T."/>
            <person name="Merkel B.J."/>
            <person name="Hornburger P."/>
            <person name="Mueller R.-W."/>
            <person name="Bruemmer F."/>
            <person name="Labrenz M."/>
            <person name="Spormann A.M."/>
            <person name="Op den Camp H."/>
            <person name="Overmann J."/>
            <person name="Amann R."/>
            <person name="Jetten M.S.M."/>
            <person name="Mascher T."/>
            <person name="Medema M.H."/>
            <person name="Devos D.P."/>
            <person name="Kaster A.-K."/>
            <person name="Ovreas L."/>
            <person name="Rohde M."/>
            <person name="Galperin M.Y."/>
            <person name="Jogler C."/>
        </authorList>
    </citation>
    <scope>NUCLEOTIDE SEQUENCE [LARGE SCALE GENOMIC DNA]</scope>
    <source>
        <strain evidence="1 2">K23_9</strain>
    </source>
</reference>
<dbReference type="AlphaFoldDB" id="A0A517NT30"/>
<proteinExistence type="predicted"/>
<name>A0A517NT30_9BACT</name>